<dbReference type="Proteomes" id="UP000308600">
    <property type="component" value="Unassembled WGS sequence"/>
</dbReference>
<dbReference type="EMBL" id="ML208265">
    <property type="protein sequence ID" value="TFK74975.1"/>
    <property type="molecule type" value="Genomic_DNA"/>
</dbReference>
<gene>
    <name evidence="1" type="ORF">BDN72DRAFT_832681</name>
</gene>
<protein>
    <submittedName>
        <fullName evidence="1">Uncharacterized protein</fullName>
    </submittedName>
</protein>
<reference evidence="1 2" key="1">
    <citation type="journal article" date="2019" name="Nat. Ecol. Evol.">
        <title>Megaphylogeny resolves global patterns of mushroom evolution.</title>
        <authorList>
            <person name="Varga T."/>
            <person name="Krizsan K."/>
            <person name="Foldi C."/>
            <person name="Dima B."/>
            <person name="Sanchez-Garcia M."/>
            <person name="Sanchez-Ramirez S."/>
            <person name="Szollosi G.J."/>
            <person name="Szarkandi J.G."/>
            <person name="Papp V."/>
            <person name="Albert L."/>
            <person name="Andreopoulos W."/>
            <person name="Angelini C."/>
            <person name="Antonin V."/>
            <person name="Barry K.W."/>
            <person name="Bougher N.L."/>
            <person name="Buchanan P."/>
            <person name="Buyck B."/>
            <person name="Bense V."/>
            <person name="Catcheside P."/>
            <person name="Chovatia M."/>
            <person name="Cooper J."/>
            <person name="Damon W."/>
            <person name="Desjardin D."/>
            <person name="Finy P."/>
            <person name="Geml J."/>
            <person name="Haridas S."/>
            <person name="Hughes K."/>
            <person name="Justo A."/>
            <person name="Karasinski D."/>
            <person name="Kautmanova I."/>
            <person name="Kiss B."/>
            <person name="Kocsube S."/>
            <person name="Kotiranta H."/>
            <person name="LaButti K.M."/>
            <person name="Lechner B.E."/>
            <person name="Liimatainen K."/>
            <person name="Lipzen A."/>
            <person name="Lukacs Z."/>
            <person name="Mihaltcheva S."/>
            <person name="Morgado L.N."/>
            <person name="Niskanen T."/>
            <person name="Noordeloos M.E."/>
            <person name="Ohm R.A."/>
            <person name="Ortiz-Santana B."/>
            <person name="Ovrebo C."/>
            <person name="Racz N."/>
            <person name="Riley R."/>
            <person name="Savchenko A."/>
            <person name="Shiryaev A."/>
            <person name="Soop K."/>
            <person name="Spirin V."/>
            <person name="Szebenyi C."/>
            <person name="Tomsovsky M."/>
            <person name="Tulloss R.E."/>
            <person name="Uehling J."/>
            <person name="Grigoriev I.V."/>
            <person name="Vagvolgyi C."/>
            <person name="Papp T."/>
            <person name="Martin F.M."/>
            <person name="Miettinen O."/>
            <person name="Hibbett D.S."/>
            <person name="Nagy L.G."/>
        </authorList>
    </citation>
    <scope>NUCLEOTIDE SEQUENCE [LARGE SCALE GENOMIC DNA]</scope>
    <source>
        <strain evidence="1 2">NL-1719</strain>
    </source>
</reference>
<evidence type="ECO:0000313" key="2">
    <source>
        <dbReference type="Proteomes" id="UP000308600"/>
    </source>
</evidence>
<organism evidence="1 2">
    <name type="scientific">Pluteus cervinus</name>
    <dbReference type="NCBI Taxonomy" id="181527"/>
    <lineage>
        <taxon>Eukaryota</taxon>
        <taxon>Fungi</taxon>
        <taxon>Dikarya</taxon>
        <taxon>Basidiomycota</taxon>
        <taxon>Agaricomycotina</taxon>
        <taxon>Agaricomycetes</taxon>
        <taxon>Agaricomycetidae</taxon>
        <taxon>Agaricales</taxon>
        <taxon>Pluteineae</taxon>
        <taxon>Pluteaceae</taxon>
        <taxon>Pluteus</taxon>
    </lineage>
</organism>
<accession>A0ACD3BAX1</accession>
<sequence length="2125" mass="239107">MAQPEKQESKPVSSDLLDHVDGLYRLLDLISEQGSGGTVDKIIIYQESLECFINDLSPGAYSSLTKVNFKVLDNLSLKPIGVYGDRQEIISLLQSIKILDDTTANLLAHATDRSSGPSLRSGLYVARFSGPQEGLVRIFVIYWPEQTTWDDAAISSVKRNRETFMRYLTKMTDQVVCLMTPAQTSALIWADDVESNEKDQDYVLADDDAENSDSEHDRLFSFEVSKTSEQEEGIQVRDGFDIPLIDVQEQLRANDPAARLELLGGKTLFGILTKQHMPSKVDEQDLVQKMTPMVFRSLLGKAAVVFSEQFNPSLVTQVMDQGLAQHYPNAAKHWKAGESLLKQQVKDERQKRWSEYQATVQSKLEIIKPLLYKLFTTSVKQVYGNVDQGRLVQGINTTEILSTHQEIRTGVQQSFDSFQRELLVITSQGFAKKRQQLLMLYALNSLDEYIDITEPERDQYLNAILDEKHTPTFKDAVTSFFSINPKKKLIEDAKTLNIPDATLISALRSCSERFPSAKQLISSALESFSDSLSSKLKERSIAIERLIRDSQTRALHKQLDFDVRKGEKERYQDLFLTLVQEMATQRSHQKSTISIQNISFSTSSWDHNMTVSYQTKTHIPPYYRYNIRPFHLSADDQQQLQLHHDFVPKPTIHDRFSHGFTLPEDSELVYAQLLNQNQILLVEDHDEKLFVYLDKLSSIDHTLNAKNARKKLQKSRIGDGAYLLGFDEARRTLAICTKTTRNLHLFSFDETFKTLNSWGNALTLSNWYPPEVSLTHLCFVPENDELLIVDSQNEARIFSLISQQFRPASVSLSSSPIAVAASPDGSCLLISLPSHRNFIWAYHWSTFGSSLGIPLELSGFDHSWIMTAIVNRSNVHLVWLDQALHCRSVALDITKKSTEFMFQESGDRKAGRQENHGTLHNSFIDCHAAVWTRYPVLPAIRRHTVTSSGRQRPKRIFISYGCHSKFRPYFEQLVRDFETGIRKPTGEELKKIIVESYAPDQFLAQLVDSSNSDWAVSKFRVGEWLVDLLCLIPIHLAITQDNRFVPLKDGVSSSEFEHSLLGAEVGRIVDSLSFGWYESIFHYLPLTSTLGEQSVGKSFALNHLVDTSFAGSAMRTTEGVWMSVTPTDDSLVVALDFEGVHSIERSAQEDTLLVLFNTAISNLVLFRNNFALSRDLTGLFQSFQSSASVLDPASNPMLFQSTLCIIIKDVVESDKNEIVKEFSLKFQKIVQEEQDANFISQLHRGHLSIVPWPVIGSKQFYTLFTGLKRVLYEQTITHPAAGQFLHTLKVLMAKLKANDWGAMSQTLAAHRAQCLHEMLPSALLYGLSEATSDAEPLKNLDTNLPIDYPDTAARFTLRLHEEASDRATVLSTLQQGWSGFNSRKIRSDESWIIELSQYMEGLVDMRIAHVKAWIESNLSRFKADHANIELLRREFNNAAVDLKESIQMCKKHCSACDLYCPCYRQHDSDQNTPHDCGTSHRCPHYCEDVQDNHPEETKTCNFRAGHDGPHICKVEDHLCGEPCILAERPGCLNECTQVAGHDGDDHRCSARVHGCGKPCGLRIMIKGNQFICPDTCSESSDRKHTVHACEARMCPVPCSLCKRLCTNLDHLHGLQANAVHLCGESHPCQHECSSDGICEINTSPQSIEATFTGRHETFQYTKVGTVYLAKRLPCAISIPPGQLGHNGPHCHTLDPKPFHFCETRCANCEYYCTLPRGHSQREHDTRHGSMSQTRWAIDGPDGTNIELNGRKFASNDDGAPMMCNLICQDMGRHVHLDYCRTNNTEDGKKCQGSEHQHIDALLFPNPERPKDWITHKLFWQRSDPYSRDEQEKFSRCDAMCPGPEHSAAAPSQPSYCTLPMFHAPNSRTDNIGMGYVSSDGHLFSCKNPVVLQQAFHVSGSMGGTDRQPIRGTPVSDRISRHCPNRLGAVYSALYGFWMSRASATNSRSTTSGVQGSRRDSYSLILFDHNMTTCLANDFSKSPEELIETLLPFKPQGGTNYNDALKTAQQVMTTRWSAERTPIVIFLSDGECDFDEDNVKTLCRASIAKGKPLSFHSVSFGPRNATLQRMAQIALEIQRAAPRDPNTPATSNVDSSYAEALDSVRLAQTFLGLAESLKKTRGSLLA</sequence>
<keyword evidence="2" id="KW-1185">Reference proteome</keyword>
<name>A0ACD3BAX1_9AGAR</name>
<evidence type="ECO:0000313" key="1">
    <source>
        <dbReference type="EMBL" id="TFK74975.1"/>
    </source>
</evidence>
<proteinExistence type="predicted"/>